<dbReference type="AlphaFoldDB" id="A0AAD9V2N2"/>
<dbReference type="PANTHER" id="PTHR31751">
    <property type="entry name" value="SI:CH211-108C17.2-RELATED-RELATED"/>
    <property type="match status" value="1"/>
</dbReference>
<reference evidence="1" key="2">
    <citation type="journal article" date="2023" name="Science">
        <title>Genomic signatures of disease resistance in endangered staghorn corals.</title>
        <authorList>
            <person name="Vollmer S.V."/>
            <person name="Selwyn J.D."/>
            <person name="Despard B.A."/>
            <person name="Roesel C.L."/>
        </authorList>
    </citation>
    <scope>NUCLEOTIDE SEQUENCE</scope>
    <source>
        <strain evidence="1">K2</strain>
    </source>
</reference>
<reference evidence="1" key="1">
    <citation type="journal article" date="2023" name="G3 (Bethesda)">
        <title>Whole genome assembly and annotation of the endangered Caribbean coral Acropora cervicornis.</title>
        <authorList>
            <person name="Selwyn J.D."/>
            <person name="Vollmer S.V."/>
        </authorList>
    </citation>
    <scope>NUCLEOTIDE SEQUENCE</scope>
    <source>
        <strain evidence="1">K2</strain>
    </source>
</reference>
<comment type="caution">
    <text evidence="1">The sequence shown here is derived from an EMBL/GenBank/DDBJ whole genome shotgun (WGS) entry which is preliminary data.</text>
</comment>
<proteinExistence type="predicted"/>
<evidence type="ECO:0000313" key="2">
    <source>
        <dbReference type="Proteomes" id="UP001249851"/>
    </source>
</evidence>
<sequence>MKQWGTMVVVSQHCTTCGDNAFSWRSQPLIFGKYPAGNMLLSFGVLMAGASISKVLLVMRHIKLCSYSARTFFVHQKNLLFPVILNYWEQYRASLVGKLKKMANVVWSGDGWFDSMGHSAKYGAYTMFCNTILKVVHFELLQVSSKISITQMKLVGAKRSFSFLKSVGLSISVFISDRHRGIAKWMKESQPSNDKVIKGCDKIGSWVKGVRNHLYWCVTSSKQGFQELIAAKWHFSCSMFPTSMMATPISCLRSVHMRKLEVEDGLRLVGKKCIMPLLEKHILASLHFNENKSKDGEDYLKVTFPKFKLGEEVVREIAVMPTVITNQEFTTQNRPIFNTLQKSGCYHVTNM</sequence>
<evidence type="ECO:0000313" key="1">
    <source>
        <dbReference type="EMBL" id="KAK2558993.1"/>
    </source>
</evidence>
<dbReference type="Proteomes" id="UP001249851">
    <property type="component" value="Unassembled WGS sequence"/>
</dbReference>
<accession>A0AAD9V2N2</accession>
<name>A0AAD9V2N2_ACRCE</name>
<dbReference type="EMBL" id="JARQWQ010000042">
    <property type="protein sequence ID" value="KAK2558993.1"/>
    <property type="molecule type" value="Genomic_DNA"/>
</dbReference>
<keyword evidence="2" id="KW-1185">Reference proteome</keyword>
<gene>
    <name evidence="1" type="ORF">P5673_018621</name>
</gene>
<organism evidence="1 2">
    <name type="scientific">Acropora cervicornis</name>
    <name type="common">Staghorn coral</name>
    <dbReference type="NCBI Taxonomy" id="6130"/>
    <lineage>
        <taxon>Eukaryota</taxon>
        <taxon>Metazoa</taxon>
        <taxon>Cnidaria</taxon>
        <taxon>Anthozoa</taxon>
        <taxon>Hexacorallia</taxon>
        <taxon>Scleractinia</taxon>
        <taxon>Astrocoeniina</taxon>
        <taxon>Acroporidae</taxon>
        <taxon>Acropora</taxon>
    </lineage>
</organism>
<protein>
    <submittedName>
        <fullName evidence="1">Uncharacterized protein</fullName>
    </submittedName>
</protein>